<evidence type="ECO:0000256" key="2">
    <source>
        <dbReference type="ARBA" id="ARBA00004718"/>
    </source>
</evidence>
<dbReference type="InterPro" id="IPR026846">
    <property type="entry name" value="Nse2(Mms21)"/>
</dbReference>
<keyword evidence="7 13" id="KW-0863">Zinc-finger</keyword>
<keyword evidence="15" id="KW-0436">Ligase</keyword>
<evidence type="ECO:0000256" key="12">
    <source>
        <dbReference type="ARBA" id="ARBA00032533"/>
    </source>
</evidence>
<keyword evidence="10" id="KW-0539">Nucleus</keyword>
<dbReference type="PROSITE" id="PS51044">
    <property type="entry name" value="ZF_SP_RING"/>
    <property type="match status" value="1"/>
</dbReference>
<feature type="domain" description="SP-RING-type" evidence="14">
    <location>
        <begin position="150"/>
        <end position="216"/>
    </location>
</feature>
<evidence type="ECO:0000256" key="13">
    <source>
        <dbReference type="PROSITE-ProRule" id="PRU00452"/>
    </source>
</evidence>
<dbReference type="UniPathway" id="UPA00886"/>
<organism evidence="15 16">
    <name type="scientific">Brachionus plicatilis</name>
    <name type="common">Marine rotifer</name>
    <name type="synonym">Brachionus muelleri</name>
    <dbReference type="NCBI Taxonomy" id="10195"/>
    <lineage>
        <taxon>Eukaryota</taxon>
        <taxon>Metazoa</taxon>
        <taxon>Spiralia</taxon>
        <taxon>Gnathifera</taxon>
        <taxon>Rotifera</taxon>
        <taxon>Eurotatoria</taxon>
        <taxon>Monogononta</taxon>
        <taxon>Pseudotrocha</taxon>
        <taxon>Ploima</taxon>
        <taxon>Brachionidae</taxon>
        <taxon>Brachionus</taxon>
    </lineage>
</organism>
<proteinExistence type="inferred from homology"/>
<comment type="similarity">
    <text evidence="3">Belongs to the NSE2 family.</text>
</comment>
<evidence type="ECO:0000256" key="9">
    <source>
        <dbReference type="ARBA" id="ARBA00022833"/>
    </source>
</evidence>
<name>A0A3M7RPI0_BRAPC</name>
<evidence type="ECO:0000256" key="5">
    <source>
        <dbReference type="ARBA" id="ARBA00022679"/>
    </source>
</evidence>
<dbReference type="AlphaFoldDB" id="A0A3M7RPI0"/>
<evidence type="ECO:0000256" key="8">
    <source>
        <dbReference type="ARBA" id="ARBA00022786"/>
    </source>
</evidence>
<dbReference type="STRING" id="10195.A0A3M7RPI0"/>
<evidence type="ECO:0000313" key="15">
    <source>
        <dbReference type="EMBL" id="RNA25257.1"/>
    </source>
</evidence>
<gene>
    <name evidence="15" type="ORF">BpHYR1_003176</name>
</gene>
<dbReference type="InterPro" id="IPR013083">
    <property type="entry name" value="Znf_RING/FYVE/PHD"/>
</dbReference>
<dbReference type="GO" id="GO:0061665">
    <property type="term" value="F:SUMO ligase activity"/>
    <property type="evidence" value="ECO:0007669"/>
    <property type="project" value="TreeGrafter"/>
</dbReference>
<dbReference type="PANTHER" id="PTHR21330">
    <property type="entry name" value="E3 SUMO-PROTEIN LIGASE NSE2"/>
    <property type="match status" value="1"/>
</dbReference>
<dbReference type="EMBL" id="REGN01002954">
    <property type="protein sequence ID" value="RNA25257.1"/>
    <property type="molecule type" value="Genomic_DNA"/>
</dbReference>
<dbReference type="GO" id="GO:0008270">
    <property type="term" value="F:zinc ion binding"/>
    <property type="evidence" value="ECO:0007669"/>
    <property type="project" value="UniProtKB-KW"/>
</dbReference>
<dbReference type="GO" id="GO:0005634">
    <property type="term" value="C:nucleus"/>
    <property type="evidence" value="ECO:0007669"/>
    <property type="project" value="UniProtKB-SubCell"/>
</dbReference>
<dbReference type="SUPFAM" id="SSF57850">
    <property type="entry name" value="RING/U-box"/>
    <property type="match status" value="1"/>
</dbReference>
<dbReference type="Gene3D" id="3.30.40.10">
    <property type="entry name" value="Zinc/RING finger domain, C3HC4 (zinc finger)"/>
    <property type="match status" value="1"/>
</dbReference>
<evidence type="ECO:0000256" key="11">
    <source>
        <dbReference type="ARBA" id="ARBA00031731"/>
    </source>
</evidence>
<keyword evidence="8" id="KW-0833">Ubl conjugation pathway</keyword>
<dbReference type="Pfam" id="PF11789">
    <property type="entry name" value="zf-Nse"/>
    <property type="match status" value="1"/>
</dbReference>
<keyword evidence="5" id="KW-0808">Transferase</keyword>
<evidence type="ECO:0000313" key="16">
    <source>
        <dbReference type="Proteomes" id="UP000276133"/>
    </source>
</evidence>
<keyword evidence="9" id="KW-0862">Zinc</keyword>
<comment type="caution">
    <text evidence="15">The sequence shown here is derived from an EMBL/GenBank/DDBJ whole genome shotgun (WGS) entry which is preliminary data.</text>
</comment>
<dbReference type="CDD" id="cd16651">
    <property type="entry name" value="SPL-RING_NSE2"/>
    <property type="match status" value="1"/>
</dbReference>
<evidence type="ECO:0000256" key="3">
    <source>
        <dbReference type="ARBA" id="ARBA00008212"/>
    </source>
</evidence>
<protein>
    <recommendedName>
        <fullName evidence="4">E3 SUMO-protein ligase NSE2</fullName>
    </recommendedName>
    <alternativeName>
        <fullName evidence="11">E3 SUMO-protein transferase NSE2</fullName>
    </alternativeName>
    <alternativeName>
        <fullName evidence="12">Non-structural maintenance of chromosomes element 2 homolog</fullName>
    </alternativeName>
</protein>
<dbReference type="InterPro" id="IPR004181">
    <property type="entry name" value="Znf_MIZ"/>
</dbReference>
<evidence type="ECO:0000256" key="1">
    <source>
        <dbReference type="ARBA" id="ARBA00004123"/>
    </source>
</evidence>
<evidence type="ECO:0000259" key="14">
    <source>
        <dbReference type="PROSITE" id="PS51044"/>
    </source>
</evidence>
<reference evidence="15 16" key="1">
    <citation type="journal article" date="2018" name="Sci. Rep.">
        <title>Genomic signatures of local adaptation to the degree of environmental predictability in rotifers.</title>
        <authorList>
            <person name="Franch-Gras L."/>
            <person name="Hahn C."/>
            <person name="Garcia-Roger E.M."/>
            <person name="Carmona M.J."/>
            <person name="Serra M."/>
            <person name="Gomez A."/>
        </authorList>
    </citation>
    <scope>NUCLEOTIDE SEQUENCE [LARGE SCALE GENOMIC DNA]</scope>
    <source>
        <strain evidence="15">HYR1</strain>
    </source>
</reference>
<dbReference type="GO" id="GO:0030915">
    <property type="term" value="C:Smc5-Smc6 complex"/>
    <property type="evidence" value="ECO:0007669"/>
    <property type="project" value="InterPro"/>
</dbReference>
<evidence type="ECO:0000256" key="7">
    <source>
        <dbReference type="ARBA" id="ARBA00022771"/>
    </source>
</evidence>
<sequence>MSQIDYQLSDFQNSVSSIEQKFGLIKKSLKETLGDYNLGVKLLNQSCTNNDKNDQDLNSFKEKIFETIIVESESMKGSLNELIRIRNNCLEFQEKEHSLRRKFKEDPDNFDEKNLKELIQFKATDKEISDQIYKEIGEMIENAKNSKFDEDEDIVMDAPTTQVVKCPITGKPIEDMVKNTTCDHVYERSAILHHLKSTRHKKCPFAGCKQNVMLEK</sequence>
<dbReference type="GO" id="GO:0000724">
    <property type="term" value="P:double-strand break repair via homologous recombination"/>
    <property type="evidence" value="ECO:0007669"/>
    <property type="project" value="InterPro"/>
</dbReference>
<evidence type="ECO:0000256" key="4">
    <source>
        <dbReference type="ARBA" id="ARBA00020923"/>
    </source>
</evidence>
<keyword evidence="16" id="KW-1185">Reference proteome</keyword>
<accession>A0A3M7RPI0</accession>
<keyword evidence="6" id="KW-0479">Metal-binding</keyword>
<dbReference type="OrthoDB" id="26899at2759"/>
<evidence type="ECO:0000256" key="6">
    <source>
        <dbReference type="ARBA" id="ARBA00022723"/>
    </source>
</evidence>
<comment type="subcellular location">
    <subcellularLocation>
        <location evidence="1">Nucleus</location>
    </subcellularLocation>
</comment>
<evidence type="ECO:0000256" key="10">
    <source>
        <dbReference type="ARBA" id="ARBA00023242"/>
    </source>
</evidence>
<comment type="pathway">
    <text evidence="2">Protein modification; protein sumoylation.</text>
</comment>
<dbReference type="GO" id="GO:0016874">
    <property type="term" value="F:ligase activity"/>
    <property type="evidence" value="ECO:0007669"/>
    <property type="project" value="UniProtKB-KW"/>
</dbReference>
<dbReference type="GO" id="GO:0016925">
    <property type="term" value="P:protein sumoylation"/>
    <property type="evidence" value="ECO:0007669"/>
    <property type="project" value="UniProtKB-UniPathway"/>
</dbReference>
<dbReference type="PANTHER" id="PTHR21330:SF1">
    <property type="entry name" value="E3 SUMO-PROTEIN LIGASE NSE2"/>
    <property type="match status" value="1"/>
</dbReference>
<dbReference type="Proteomes" id="UP000276133">
    <property type="component" value="Unassembled WGS sequence"/>
</dbReference>